<dbReference type="Proteomes" id="UP000251800">
    <property type="component" value="Unassembled WGS sequence"/>
</dbReference>
<feature type="transmembrane region" description="Helical" evidence="6">
    <location>
        <begin position="788"/>
        <end position="806"/>
    </location>
</feature>
<evidence type="ECO:0000256" key="6">
    <source>
        <dbReference type="SAM" id="Phobius"/>
    </source>
</evidence>
<feature type="transmembrane region" description="Helical" evidence="6">
    <location>
        <begin position="338"/>
        <end position="358"/>
    </location>
</feature>
<feature type="domain" description="ABC3 transporter permease C-terminal" evidence="7">
    <location>
        <begin position="248"/>
        <end position="365"/>
    </location>
</feature>
<reference evidence="8 9" key="1">
    <citation type="submission" date="2018-05" db="EMBL/GenBank/DDBJ databases">
        <title>Abyssibacter profundi OUC007T gen. nov., sp. nov, a marine bacterium isolated from seawater of the Mariana Trench.</title>
        <authorList>
            <person name="Zhou S."/>
        </authorList>
    </citation>
    <scope>NUCLEOTIDE SEQUENCE [LARGE SCALE GENOMIC DNA]</scope>
    <source>
        <strain evidence="8 9">OUC007</strain>
    </source>
</reference>
<dbReference type="GO" id="GO:0005886">
    <property type="term" value="C:plasma membrane"/>
    <property type="evidence" value="ECO:0007669"/>
    <property type="project" value="UniProtKB-SubCell"/>
</dbReference>
<evidence type="ECO:0000256" key="3">
    <source>
        <dbReference type="ARBA" id="ARBA00022692"/>
    </source>
</evidence>
<keyword evidence="3 6" id="KW-0812">Transmembrane</keyword>
<feature type="transmembrane region" description="Helical" evidence="6">
    <location>
        <begin position="745"/>
        <end position="768"/>
    </location>
</feature>
<evidence type="ECO:0000256" key="1">
    <source>
        <dbReference type="ARBA" id="ARBA00004651"/>
    </source>
</evidence>
<dbReference type="OrthoDB" id="5292592at2"/>
<evidence type="ECO:0000313" key="8">
    <source>
        <dbReference type="EMBL" id="PWN55144.1"/>
    </source>
</evidence>
<keyword evidence="9" id="KW-1185">Reference proteome</keyword>
<dbReference type="InterPro" id="IPR038766">
    <property type="entry name" value="Membrane_comp_ABC_pdt"/>
</dbReference>
<name>A0A383XR90_9GAMM</name>
<feature type="transmembrane region" description="Helical" evidence="6">
    <location>
        <begin position="378"/>
        <end position="398"/>
    </location>
</feature>
<protein>
    <recommendedName>
        <fullName evidence="7">ABC3 transporter permease C-terminal domain-containing protein</fullName>
    </recommendedName>
</protein>
<feature type="domain" description="ABC3 transporter permease C-terminal" evidence="7">
    <location>
        <begin position="697"/>
        <end position="810"/>
    </location>
</feature>
<dbReference type="PANTHER" id="PTHR30287">
    <property type="entry name" value="MEMBRANE COMPONENT OF PREDICTED ABC SUPERFAMILY METABOLITE UPTAKE TRANSPORTER"/>
    <property type="match status" value="1"/>
</dbReference>
<dbReference type="EMBL" id="QEQK01000013">
    <property type="protein sequence ID" value="PWN55144.1"/>
    <property type="molecule type" value="Genomic_DNA"/>
</dbReference>
<keyword evidence="5 6" id="KW-0472">Membrane</keyword>
<keyword evidence="4 6" id="KW-1133">Transmembrane helix</keyword>
<feature type="transmembrane region" description="Helical" evidence="6">
    <location>
        <begin position="455"/>
        <end position="475"/>
    </location>
</feature>
<evidence type="ECO:0000256" key="2">
    <source>
        <dbReference type="ARBA" id="ARBA00022475"/>
    </source>
</evidence>
<dbReference type="PANTHER" id="PTHR30287:SF1">
    <property type="entry name" value="INNER MEMBRANE PROTEIN"/>
    <property type="match status" value="1"/>
</dbReference>
<evidence type="ECO:0000256" key="5">
    <source>
        <dbReference type="ARBA" id="ARBA00023136"/>
    </source>
</evidence>
<keyword evidence="2" id="KW-1003">Cell membrane</keyword>
<gene>
    <name evidence="8" type="ORF">DEH80_14055</name>
</gene>
<proteinExistence type="predicted"/>
<comment type="caution">
    <text evidence="8">The sequence shown here is derived from an EMBL/GenBank/DDBJ whole genome shotgun (WGS) entry which is preliminary data.</text>
</comment>
<dbReference type="AlphaFoldDB" id="A0A383XR90"/>
<accession>A0A383XR90</accession>
<feature type="transmembrane region" description="Helical" evidence="6">
    <location>
        <begin position="244"/>
        <end position="269"/>
    </location>
</feature>
<feature type="transmembrane region" description="Helical" evidence="6">
    <location>
        <begin position="404"/>
        <end position="426"/>
    </location>
</feature>
<dbReference type="InterPro" id="IPR003838">
    <property type="entry name" value="ABC3_permease_C"/>
</dbReference>
<evidence type="ECO:0000256" key="4">
    <source>
        <dbReference type="ARBA" id="ARBA00022989"/>
    </source>
</evidence>
<sequence length="815" mass="86819">MKRLDADQWLLVVAMAVAVASASAVAFFSARIEAAMAQQAGEAIAADLRTRDSQPVSATIEDQARGLGLRTARTVTFPSVVIAGEASSLAGIKAVSDGYPLRGELRVADQPYGPESLRRGGPAPGEAWVDPRVYAELNLTLGESVRVGQRELVVTQVLAYEPDRGGGFTTLAPRLMLHIDDLSGSGLLGPGSRARYALLVAGPADALARLRETTAEQLASGQRWTTAEQARPELDDALGRARRFMGLAALSAVLLAGVAMALSAVQYAAGQRDAVALRKTLGATGRMILRGELLRLLRLGVLGGLIGLACGYLGQWILVRVIGDLVLMSLPPPPLWPALPALATGAVALIGFGLPPLLRLRHVPPMRVLQQALGPPAASVWGAGLVAATTVAGLLIWQAGDLRLALTVFVGAALALGALALAALGLTQLVQRLRHRSGGAWRYGLANIARRRGDATLQLVAVGTGLTVLLLLVVVRGDLLATWRDSLPEDAPNVFLINIQSDQRDAVSRFFAERGLGEPTLHAMARGRLIAVNGDAVEAQQYDDPDARERLERAFNLSWAAELGDDNTTIDGQWWGEDGRGQPWISIEENMVESYGWTLGDRLSFDFAGQTLDLEVVHRRAVEWDSFSVNFFLLVPPGLLDEVDATWLTSVHLPPEGKTALLDLVRAEPNITVLDVDALIAQVRRVMDRVSLAVEAVFALTLLAGLVVLMAALQGTRDQRRREAALLRTLGASRRVLRQAMFTEFGVLGALSGLLAAGFAQLIAAALARGVFDMTYVASPDLWWTGPLAGMLLMTAAALVSVRGVVGQPPLATLR</sequence>
<comment type="subcellular location">
    <subcellularLocation>
        <location evidence="1">Cell membrane</location>
        <topology evidence="1">Multi-pass membrane protein</topology>
    </subcellularLocation>
</comment>
<evidence type="ECO:0000259" key="7">
    <source>
        <dbReference type="Pfam" id="PF02687"/>
    </source>
</evidence>
<feature type="transmembrane region" description="Helical" evidence="6">
    <location>
        <begin position="692"/>
        <end position="713"/>
    </location>
</feature>
<evidence type="ECO:0000313" key="9">
    <source>
        <dbReference type="Proteomes" id="UP000251800"/>
    </source>
</evidence>
<dbReference type="Pfam" id="PF02687">
    <property type="entry name" value="FtsX"/>
    <property type="match status" value="2"/>
</dbReference>
<organism evidence="8 9">
    <name type="scientific">Abyssibacter profundi</name>
    <dbReference type="NCBI Taxonomy" id="2182787"/>
    <lineage>
        <taxon>Bacteria</taxon>
        <taxon>Pseudomonadati</taxon>
        <taxon>Pseudomonadota</taxon>
        <taxon>Gammaproteobacteria</taxon>
        <taxon>Chromatiales</taxon>
        <taxon>Oceanococcaceae</taxon>
        <taxon>Abyssibacter</taxon>
    </lineage>
</organism>
<feature type="transmembrane region" description="Helical" evidence="6">
    <location>
        <begin position="296"/>
        <end position="318"/>
    </location>
</feature>
<dbReference type="RefSeq" id="WP_109721143.1">
    <property type="nucleotide sequence ID" value="NZ_QEQK01000013.1"/>
</dbReference>